<organism evidence="1 2">
    <name type="scientific">Discina gigas</name>
    <dbReference type="NCBI Taxonomy" id="1032678"/>
    <lineage>
        <taxon>Eukaryota</taxon>
        <taxon>Fungi</taxon>
        <taxon>Dikarya</taxon>
        <taxon>Ascomycota</taxon>
        <taxon>Pezizomycotina</taxon>
        <taxon>Pezizomycetes</taxon>
        <taxon>Pezizales</taxon>
        <taxon>Discinaceae</taxon>
        <taxon>Discina</taxon>
    </lineage>
</organism>
<evidence type="ECO:0000313" key="1">
    <source>
        <dbReference type="EMBL" id="KAL0636257.1"/>
    </source>
</evidence>
<evidence type="ECO:0008006" key="3">
    <source>
        <dbReference type="Google" id="ProtNLM"/>
    </source>
</evidence>
<reference evidence="1 2" key="1">
    <citation type="submission" date="2024-02" db="EMBL/GenBank/DDBJ databases">
        <title>Discinaceae phylogenomics.</title>
        <authorList>
            <person name="Dirks A.C."/>
            <person name="James T.Y."/>
        </authorList>
    </citation>
    <scope>NUCLEOTIDE SEQUENCE [LARGE SCALE GENOMIC DNA]</scope>
    <source>
        <strain evidence="1 2">ACD0624</strain>
    </source>
</reference>
<comment type="caution">
    <text evidence="1">The sequence shown here is derived from an EMBL/GenBank/DDBJ whole genome shotgun (WGS) entry which is preliminary data.</text>
</comment>
<gene>
    <name evidence="1" type="ORF">Q9L58_004821</name>
</gene>
<accession>A0ABR3GJZ4</accession>
<name>A0ABR3GJZ4_9PEZI</name>
<evidence type="ECO:0000313" key="2">
    <source>
        <dbReference type="Proteomes" id="UP001447188"/>
    </source>
</evidence>
<keyword evidence="2" id="KW-1185">Reference proteome</keyword>
<protein>
    <recommendedName>
        <fullName evidence="3">Polycomb protein VEFS-Box domain-containing protein</fullName>
    </recommendedName>
</protein>
<dbReference type="Proteomes" id="UP001447188">
    <property type="component" value="Unassembled WGS sequence"/>
</dbReference>
<dbReference type="EMBL" id="JBBBZM010000054">
    <property type="protein sequence ID" value="KAL0636257.1"/>
    <property type="molecule type" value="Genomic_DNA"/>
</dbReference>
<proteinExistence type="predicted"/>
<sequence>MNGNGTHPNFTGGFPNTPISVRCKCELTVSEKLDTAPSQPNAKVVKDKNELYRSSELCTITYAPDGSATIEMDDHFYIKASKLFVLTNRGPIKSYGLAESYVAKVTLQPIEIDGCWPPLLYQERQQGGQRWKDPFSVQLYCVFHSLPMSPPTAQHELSMKTDLGEDERADISLEINCGWSDSRTISQSQRGEPYQLVTRLPTPISDTQRDPMTEHHALTCYFFLAPVDDERLHQYFGAPNTRNQHMFTVPGYTCPFCDGREFRNLTFLHLHLITSHDLFHFRVKQRRQTKGIRSSDTQYDDCVEIHVELSKEQVMSRPSDAVPDHRTFRWVKPAKGLDVSSLLKGDWSWLNEKKSTALSANYRREIPPPGLVAPPVPKKVNLLDVQSLPARKRRKYIVPEARNGVTGLVFVRNRSKRFVHPGEELSESDDEVDEEWLKMKHEEASLV</sequence>